<keyword evidence="10" id="KW-1185">Reference proteome</keyword>
<gene>
    <name evidence="9" type="ORF">A8F95_09620</name>
</gene>
<organism evidence="9 10">
    <name type="scientific">Pseudobacillus wudalianchiensis</name>
    <dbReference type="NCBI Taxonomy" id="1743143"/>
    <lineage>
        <taxon>Bacteria</taxon>
        <taxon>Bacillati</taxon>
        <taxon>Bacillota</taxon>
        <taxon>Bacilli</taxon>
        <taxon>Bacillales</taxon>
        <taxon>Bacillaceae</taxon>
        <taxon>Pseudobacillus</taxon>
    </lineage>
</organism>
<proteinExistence type="inferred from homology"/>
<dbReference type="InterPro" id="IPR029062">
    <property type="entry name" value="Class_I_gatase-like"/>
</dbReference>
<dbReference type="SUPFAM" id="SSF52317">
    <property type="entry name" value="Class I glutamine amidotransferase-like"/>
    <property type="match status" value="1"/>
</dbReference>
<feature type="active site" description="Proton donor/acceptor" evidence="7">
    <location>
        <position position="322"/>
    </location>
</feature>
<dbReference type="GO" id="GO:0006508">
    <property type="term" value="P:proteolysis"/>
    <property type="evidence" value="ECO:0007669"/>
    <property type="project" value="UniProtKB-KW"/>
</dbReference>
<dbReference type="InterPro" id="IPR000834">
    <property type="entry name" value="Peptidase_M14"/>
</dbReference>
<evidence type="ECO:0000259" key="8">
    <source>
        <dbReference type="PROSITE" id="PS52035"/>
    </source>
</evidence>
<dbReference type="Gene3D" id="3.40.630.10">
    <property type="entry name" value="Zn peptidases"/>
    <property type="match status" value="1"/>
</dbReference>
<protein>
    <recommendedName>
        <fullName evidence="8">Peptidase M14 domain-containing protein</fullName>
    </recommendedName>
</protein>
<comment type="cofactor">
    <cofactor evidence="1">
        <name>Zn(2+)</name>
        <dbReference type="ChEBI" id="CHEBI:29105"/>
    </cofactor>
</comment>
<accession>A0A1B9AN57</accession>
<dbReference type="AlphaFoldDB" id="A0A1B9AN57"/>
<evidence type="ECO:0000256" key="2">
    <source>
        <dbReference type="ARBA" id="ARBA00005988"/>
    </source>
</evidence>
<dbReference type="GO" id="GO:0004181">
    <property type="term" value="F:metallocarboxypeptidase activity"/>
    <property type="evidence" value="ECO:0007669"/>
    <property type="project" value="InterPro"/>
</dbReference>
<keyword evidence="4" id="KW-0378">Hydrolase</keyword>
<dbReference type="Pfam" id="PF00246">
    <property type="entry name" value="Peptidase_M14"/>
    <property type="match status" value="1"/>
</dbReference>
<dbReference type="PANTHER" id="PTHR11705:SF143">
    <property type="entry name" value="SLL0236 PROTEIN"/>
    <property type="match status" value="1"/>
</dbReference>
<evidence type="ECO:0000256" key="4">
    <source>
        <dbReference type="ARBA" id="ARBA00022801"/>
    </source>
</evidence>
<evidence type="ECO:0000256" key="1">
    <source>
        <dbReference type="ARBA" id="ARBA00001947"/>
    </source>
</evidence>
<evidence type="ECO:0000313" key="10">
    <source>
        <dbReference type="Proteomes" id="UP000092578"/>
    </source>
</evidence>
<dbReference type="PANTHER" id="PTHR11705">
    <property type="entry name" value="PROTEASE FAMILY M14 CARBOXYPEPTIDASE A,B"/>
    <property type="match status" value="1"/>
</dbReference>
<dbReference type="SUPFAM" id="SSF53187">
    <property type="entry name" value="Zn-dependent exopeptidases"/>
    <property type="match status" value="1"/>
</dbReference>
<evidence type="ECO:0000313" key="9">
    <source>
        <dbReference type="EMBL" id="OCA85357.1"/>
    </source>
</evidence>
<evidence type="ECO:0000256" key="6">
    <source>
        <dbReference type="ARBA" id="ARBA00023049"/>
    </source>
</evidence>
<reference evidence="10" key="1">
    <citation type="submission" date="2016-05" db="EMBL/GenBank/DDBJ databases">
        <authorList>
            <person name="Liu B."/>
            <person name="Wang J."/>
            <person name="Zhu Y."/>
            <person name="Liu G."/>
            <person name="Chen Q."/>
            <person name="Chen Z."/>
            <person name="Lan J."/>
            <person name="Che J."/>
            <person name="Ge C."/>
            <person name="Shi H."/>
            <person name="Pan Z."/>
            <person name="Liu X."/>
        </authorList>
    </citation>
    <scope>NUCLEOTIDE SEQUENCE [LARGE SCALE GENOMIC DNA]</scope>
    <source>
        <strain evidence="10">FJAT-27215</strain>
    </source>
</reference>
<feature type="domain" description="Peptidase M14" evidence="8">
    <location>
        <begin position="42"/>
        <end position="345"/>
    </location>
</feature>
<dbReference type="PROSITE" id="PS52035">
    <property type="entry name" value="PEPTIDASE_M14"/>
    <property type="match status" value="1"/>
</dbReference>
<comment type="similarity">
    <text evidence="2 7">Belongs to the peptidase M14 family.</text>
</comment>
<keyword evidence="5" id="KW-0862">Zinc</keyword>
<evidence type="ECO:0000256" key="5">
    <source>
        <dbReference type="ARBA" id="ARBA00022833"/>
    </source>
</evidence>
<dbReference type="SMART" id="SM00631">
    <property type="entry name" value="Zn_pept"/>
    <property type="match status" value="1"/>
</dbReference>
<comment type="caution">
    <text evidence="9">The sequence shown here is derived from an EMBL/GenBank/DDBJ whole genome shotgun (WGS) entry which is preliminary data.</text>
</comment>
<sequence>MSMLSAPYAVLAEAPFQWHNVNVYETSYQEQNESLFNSENYNFVKYSQLEAKLKEVTQNSNRVTIEKRGVSSDGHDMFVVTVSDPEAKGKFGKYQAIRKQMLKNPAKAQDFVDKHPDLKIPVMINGSIHGTEFTGTDSILHLIERFANDNDDVTKQILQDHIIVFNVTANPDGRINATRFNSNGIDLNRDFITRSQPETKQMVDLITEWNPMVFLDLHGYVKQRGKTKQGLIEPCTPPHNPNYQYDLFTKWAMNQAEAMEAEIIANKDTYRNTNTAVSGVDYHKMTSTEIPFRDSSDGWDDYPPIFTPMYAMYHGAYGYTLETPTNDWDGVQWMYDAVMGALKYSSENKVDMVKDQMEMFKRGINFDHPYHKEGFFPKAYILPVDKQDPTATKKAVEHLIANDIVVSEAQKEFSFNGKTYPKGTYLVEMDQAKAGLANTMLWDGEDISSDIPSMYDISAWSLPELWGFEAVEVPAKSNFSVHTSEVQQINNDGELIGKGPYVVPNSSVKAVQLANSLIQNGFAVKRSPSGHFHIDSGTTPALKKLVKESGLKVETAKVPEDSTLLTNLKVTILRDGGISKGQSHAGTKLALERLGFNVSEKTPQDVAINGLGDTDVFVYSGSQNLISVLTGANKEFGLESSAQAAQFKEKVQAFVNNGGKYIAVGAGASVATKTLGLASVGVNTGGSDSNGIVMVDYQPSPLTSGYRSTDYGFVYRPAWYTNTADYTVAATYKSSDDFFVAGHWKNRTEAEGKAVIVKDNHKDVTLIGLEAGFRDHTDYLFRLISNAIYSK</sequence>
<dbReference type="EMBL" id="MAYT01000027">
    <property type="protein sequence ID" value="OCA85357.1"/>
    <property type="molecule type" value="Genomic_DNA"/>
</dbReference>
<dbReference type="Proteomes" id="UP000092578">
    <property type="component" value="Unassembled WGS sequence"/>
</dbReference>
<name>A0A1B9AN57_9BACI</name>
<keyword evidence="3" id="KW-0645">Protease</keyword>
<dbReference type="GO" id="GO:0008270">
    <property type="term" value="F:zinc ion binding"/>
    <property type="evidence" value="ECO:0007669"/>
    <property type="project" value="InterPro"/>
</dbReference>
<keyword evidence="6" id="KW-0482">Metalloprotease</keyword>
<evidence type="ECO:0000256" key="3">
    <source>
        <dbReference type="ARBA" id="ARBA00022670"/>
    </source>
</evidence>
<dbReference type="GO" id="GO:0005615">
    <property type="term" value="C:extracellular space"/>
    <property type="evidence" value="ECO:0007669"/>
    <property type="project" value="TreeGrafter"/>
</dbReference>
<evidence type="ECO:0000256" key="7">
    <source>
        <dbReference type="PROSITE-ProRule" id="PRU01379"/>
    </source>
</evidence>